<evidence type="ECO:0000259" key="21">
    <source>
        <dbReference type="Pfam" id="PF02887"/>
    </source>
</evidence>
<keyword evidence="9 19" id="KW-0808">Transferase</keyword>
<comment type="cofactor">
    <cofactor evidence="1">
        <name>Mg(2+)</name>
        <dbReference type="ChEBI" id="CHEBI:18420"/>
    </cofactor>
</comment>
<evidence type="ECO:0000256" key="1">
    <source>
        <dbReference type="ARBA" id="ARBA00001946"/>
    </source>
</evidence>
<dbReference type="GO" id="GO:0030955">
    <property type="term" value="F:potassium ion binding"/>
    <property type="evidence" value="ECO:0007669"/>
    <property type="project" value="InterPro"/>
</dbReference>
<dbReference type="Gene3D" id="2.40.33.10">
    <property type="entry name" value="PK beta-barrel domain-like"/>
    <property type="match status" value="1"/>
</dbReference>
<dbReference type="GO" id="GO:0004743">
    <property type="term" value="F:pyruvate kinase activity"/>
    <property type="evidence" value="ECO:0007669"/>
    <property type="project" value="UniProtKB-EC"/>
</dbReference>
<sequence>MANIDIDGLLRGEDGDESRVPRTKIVCTLGPASRSVPMIEKLLRAGMNVARFNFSHGSHEYHQETLDNLRIAMHNTSILCAVMLDTKVSLSLCLFPLLPILNQLSGRNPNIAAFNLLLNSHLQGPEIRTGFLKDGNPIQLQEGQEVTITTDYTIKGDPETISMSYKKLPMDVKPGNTILCSDGTISLSVLSCDPEAGTVRCRCQNTAMLGERKNVNLPGVVVDLPTLTDKDKEDILQWGVPNAIDMIALSFVRKGSDLVNVRKVLGPHAKHIKLMSKVENQEGVINFDDILRETDAFMVARGDLGMEIPVEKIFLAQKMMIYKCNLVGKPVVTATQMLESMIKSPRPTRAEATDVANAVLDGTDCVMLSGESAAGAYPELAVKTMRRICIEAESSLDYGAVFKEIMRSTPLPMSPLESLASSAVRTANKARAKLIVVLTRGGTTATLVAKYRPAVPILSVVVPVLTTDSFDWDCSDESPARHSLIYRGLIPILAEGSARATDAESTEEILVAALKKAVEKGLCKVGDAVVALHRIGSASVIKICMVK</sequence>
<dbReference type="InterPro" id="IPR015806">
    <property type="entry name" value="Pyrv_Knase_insert_dom_sf"/>
</dbReference>
<dbReference type="Proteomes" id="UP001154282">
    <property type="component" value="Unassembled WGS sequence"/>
</dbReference>
<evidence type="ECO:0000313" key="23">
    <source>
        <dbReference type="Proteomes" id="UP001154282"/>
    </source>
</evidence>
<dbReference type="Pfam" id="PF02887">
    <property type="entry name" value="PK_C"/>
    <property type="match status" value="1"/>
</dbReference>
<dbReference type="FunFam" id="3.20.20.60:FF:000001">
    <property type="entry name" value="Pyruvate kinase"/>
    <property type="match status" value="1"/>
</dbReference>
<dbReference type="FunFam" id="3.40.1380.20:FF:000005">
    <property type="entry name" value="Pyruvate kinase"/>
    <property type="match status" value="1"/>
</dbReference>
<feature type="domain" description="Pyruvate kinase barrel" evidence="20">
    <location>
        <begin position="21"/>
        <end position="87"/>
    </location>
</feature>
<evidence type="ECO:0000256" key="16">
    <source>
        <dbReference type="ARBA" id="ARBA00023152"/>
    </source>
</evidence>
<dbReference type="GO" id="GO:0016301">
    <property type="term" value="F:kinase activity"/>
    <property type="evidence" value="ECO:0007669"/>
    <property type="project" value="UniProtKB-KW"/>
</dbReference>
<keyword evidence="10" id="KW-0479">Metal-binding</keyword>
<dbReference type="Pfam" id="PF00224">
    <property type="entry name" value="PK"/>
    <property type="match status" value="2"/>
</dbReference>
<evidence type="ECO:0000256" key="13">
    <source>
        <dbReference type="ARBA" id="ARBA00022840"/>
    </source>
</evidence>
<dbReference type="SUPFAM" id="SSF51621">
    <property type="entry name" value="Phosphoenolpyruvate/pyruvate domain"/>
    <property type="match status" value="1"/>
</dbReference>
<evidence type="ECO:0000256" key="8">
    <source>
        <dbReference type="ARBA" id="ARBA00022490"/>
    </source>
</evidence>
<feature type="domain" description="Pyruvate kinase barrel" evidence="20">
    <location>
        <begin position="120"/>
        <end position="382"/>
    </location>
</feature>
<evidence type="ECO:0000256" key="19">
    <source>
        <dbReference type="RuleBase" id="RU000504"/>
    </source>
</evidence>
<dbReference type="FunFam" id="2.40.33.10:FF:000001">
    <property type="entry name" value="Pyruvate kinase"/>
    <property type="match status" value="1"/>
</dbReference>
<keyword evidence="8" id="KW-0963">Cytoplasm</keyword>
<feature type="domain" description="Pyruvate kinase C-terminal" evidence="21">
    <location>
        <begin position="417"/>
        <end position="536"/>
    </location>
</feature>
<evidence type="ECO:0000256" key="14">
    <source>
        <dbReference type="ARBA" id="ARBA00022842"/>
    </source>
</evidence>
<comment type="catalytic activity">
    <reaction evidence="18 19">
        <text>pyruvate + ATP = phosphoenolpyruvate + ADP + H(+)</text>
        <dbReference type="Rhea" id="RHEA:18157"/>
        <dbReference type="ChEBI" id="CHEBI:15361"/>
        <dbReference type="ChEBI" id="CHEBI:15378"/>
        <dbReference type="ChEBI" id="CHEBI:30616"/>
        <dbReference type="ChEBI" id="CHEBI:58702"/>
        <dbReference type="ChEBI" id="CHEBI:456216"/>
        <dbReference type="EC" id="2.7.1.40"/>
    </reaction>
</comment>
<dbReference type="Gene3D" id="3.40.1380.20">
    <property type="entry name" value="Pyruvate kinase, C-terminal domain"/>
    <property type="match status" value="1"/>
</dbReference>
<keyword evidence="23" id="KW-1185">Reference proteome</keyword>
<dbReference type="EC" id="2.7.1.40" evidence="7 19"/>
<keyword evidence="15" id="KW-0630">Potassium</keyword>
<evidence type="ECO:0000256" key="11">
    <source>
        <dbReference type="ARBA" id="ARBA00022741"/>
    </source>
</evidence>
<dbReference type="PANTHER" id="PTHR11817">
    <property type="entry name" value="PYRUVATE KINASE"/>
    <property type="match status" value="1"/>
</dbReference>
<evidence type="ECO:0000256" key="4">
    <source>
        <dbReference type="ARBA" id="ARBA00004997"/>
    </source>
</evidence>
<dbReference type="GO" id="GO:0000287">
    <property type="term" value="F:magnesium ion binding"/>
    <property type="evidence" value="ECO:0007669"/>
    <property type="project" value="InterPro"/>
</dbReference>
<comment type="subunit">
    <text evidence="6">Homotetramer.</text>
</comment>
<dbReference type="InterPro" id="IPR040442">
    <property type="entry name" value="Pyrv_kinase-like_dom_sf"/>
</dbReference>
<organism evidence="22 23">
    <name type="scientific">Linum tenue</name>
    <dbReference type="NCBI Taxonomy" id="586396"/>
    <lineage>
        <taxon>Eukaryota</taxon>
        <taxon>Viridiplantae</taxon>
        <taxon>Streptophyta</taxon>
        <taxon>Embryophyta</taxon>
        <taxon>Tracheophyta</taxon>
        <taxon>Spermatophyta</taxon>
        <taxon>Magnoliopsida</taxon>
        <taxon>eudicotyledons</taxon>
        <taxon>Gunneridae</taxon>
        <taxon>Pentapetalae</taxon>
        <taxon>rosids</taxon>
        <taxon>fabids</taxon>
        <taxon>Malpighiales</taxon>
        <taxon>Linaceae</taxon>
        <taxon>Linum</taxon>
    </lineage>
</organism>
<proteinExistence type="inferred from homology"/>
<dbReference type="InterPro" id="IPR015813">
    <property type="entry name" value="Pyrv/PenolPyrv_kinase-like_dom"/>
</dbReference>
<comment type="cofactor">
    <cofactor evidence="2">
        <name>K(+)</name>
        <dbReference type="ChEBI" id="CHEBI:29103"/>
    </cofactor>
</comment>
<keyword evidence="13" id="KW-0067">ATP-binding</keyword>
<evidence type="ECO:0000256" key="2">
    <source>
        <dbReference type="ARBA" id="ARBA00001958"/>
    </source>
</evidence>
<gene>
    <name evidence="22" type="ORF">LITE_LOCUS16601</name>
</gene>
<dbReference type="EMBL" id="CAMGYJ010000005">
    <property type="protein sequence ID" value="CAI0415354.1"/>
    <property type="molecule type" value="Genomic_DNA"/>
</dbReference>
<evidence type="ECO:0000256" key="7">
    <source>
        <dbReference type="ARBA" id="ARBA00012142"/>
    </source>
</evidence>
<dbReference type="InterPro" id="IPR015795">
    <property type="entry name" value="Pyrv_Knase_C"/>
</dbReference>
<protein>
    <recommendedName>
        <fullName evidence="7 19">Pyruvate kinase</fullName>
        <ecNumber evidence="7 19">2.7.1.40</ecNumber>
    </recommendedName>
</protein>
<dbReference type="Gene3D" id="3.20.20.60">
    <property type="entry name" value="Phosphoenolpyruvate-binding domains"/>
    <property type="match status" value="2"/>
</dbReference>
<reference evidence="22" key="1">
    <citation type="submission" date="2022-08" db="EMBL/GenBank/DDBJ databases">
        <authorList>
            <person name="Gutierrez-Valencia J."/>
        </authorList>
    </citation>
    <scope>NUCLEOTIDE SEQUENCE</scope>
</reference>
<comment type="similarity">
    <text evidence="5 19">Belongs to the pyruvate kinase family.</text>
</comment>
<evidence type="ECO:0000313" key="22">
    <source>
        <dbReference type="EMBL" id="CAI0415354.1"/>
    </source>
</evidence>
<evidence type="ECO:0000256" key="15">
    <source>
        <dbReference type="ARBA" id="ARBA00022958"/>
    </source>
</evidence>
<comment type="pathway">
    <text evidence="4 19">Carbohydrate degradation; glycolysis; pyruvate from D-glyceraldehyde 3-phosphate: step 5/5.</text>
</comment>
<dbReference type="InterPro" id="IPR036918">
    <property type="entry name" value="Pyrv_Knase_C_sf"/>
</dbReference>
<name>A0AAV0K1J1_9ROSI</name>
<keyword evidence="17" id="KW-0670">Pyruvate</keyword>
<dbReference type="InterPro" id="IPR001697">
    <property type="entry name" value="Pyr_Knase"/>
</dbReference>
<dbReference type="SUPFAM" id="SSF50800">
    <property type="entry name" value="PK beta-barrel domain-like"/>
    <property type="match status" value="1"/>
</dbReference>
<dbReference type="CDD" id="cd00288">
    <property type="entry name" value="Pyruvate_Kinase"/>
    <property type="match status" value="1"/>
</dbReference>
<dbReference type="PROSITE" id="PS00110">
    <property type="entry name" value="PYRUVATE_KINASE"/>
    <property type="match status" value="1"/>
</dbReference>
<dbReference type="InterPro" id="IPR018209">
    <property type="entry name" value="Pyrv_Knase_AS"/>
</dbReference>
<dbReference type="NCBIfam" id="TIGR01064">
    <property type="entry name" value="pyruv_kin"/>
    <property type="match status" value="1"/>
</dbReference>
<evidence type="ECO:0000256" key="3">
    <source>
        <dbReference type="ARBA" id="ARBA00004496"/>
    </source>
</evidence>
<dbReference type="InterPro" id="IPR011037">
    <property type="entry name" value="Pyrv_Knase-like_insert_dom_sf"/>
</dbReference>
<dbReference type="GO" id="GO:0006950">
    <property type="term" value="P:response to stress"/>
    <property type="evidence" value="ECO:0007669"/>
    <property type="project" value="UniProtKB-ARBA"/>
</dbReference>
<evidence type="ECO:0000256" key="5">
    <source>
        <dbReference type="ARBA" id="ARBA00008663"/>
    </source>
</evidence>
<dbReference type="PRINTS" id="PR01050">
    <property type="entry name" value="PYRUVTKNASE"/>
</dbReference>
<keyword evidence="14 19" id="KW-0460">Magnesium</keyword>
<dbReference type="GO" id="GO:0005737">
    <property type="term" value="C:cytoplasm"/>
    <property type="evidence" value="ECO:0007669"/>
    <property type="project" value="UniProtKB-SubCell"/>
</dbReference>
<keyword evidence="16 19" id="KW-0324">Glycolysis</keyword>
<dbReference type="InterPro" id="IPR015793">
    <property type="entry name" value="Pyrv_Knase_brl"/>
</dbReference>
<comment type="caution">
    <text evidence="22">The sequence shown here is derived from an EMBL/GenBank/DDBJ whole genome shotgun (WGS) entry which is preliminary data.</text>
</comment>
<keyword evidence="12 19" id="KW-0418">Kinase</keyword>
<evidence type="ECO:0000256" key="6">
    <source>
        <dbReference type="ARBA" id="ARBA00011881"/>
    </source>
</evidence>
<dbReference type="AlphaFoldDB" id="A0AAV0K1J1"/>
<dbReference type="GO" id="GO:0005524">
    <property type="term" value="F:ATP binding"/>
    <property type="evidence" value="ECO:0007669"/>
    <property type="project" value="UniProtKB-KW"/>
</dbReference>
<accession>A0AAV0K1J1</accession>
<keyword evidence="11" id="KW-0547">Nucleotide-binding</keyword>
<evidence type="ECO:0000256" key="9">
    <source>
        <dbReference type="ARBA" id="ARBA00022679"/>
    </source>
</evidence>
<dbReference type="SUPFAM" id="SSF52935">
    <property type="entry name" value="PK C-terminal domain-like"/>
    <property type="match status" value="1"/>
</dbReference>
<evidence type="ECO:0000256" key="18">
    <source>
        <dbReference type="ARBA" id="ARBA00048152"/>
    </source>
</evidence>
<evidence type="ECO:0000256" key="10">
    <source>
        <dbReference type="ARBA" id="ARBA00022723"/>
    </source>
</evidence>
<evidence type="ECO:0000256" key="12">
    <source>
        <dbReference type="ARBA" id="ARBA00022777"/>
    </source>
</evidence>
<comment type="subcellular location">
    <subcellularLocation>
        <location evidence="3">Cytoplasm</location>
    </subcellularLocation>
</comment>
<evidence type="ECO:0000256" key="17">
    <source>
        <dbReference type="ARBA" id="ARBA00023317"/>
    </source>
</evidence>
<evidence type="ECO:0000259" key="20">
    <source>
        <dbReference type="Pfam" id="PF00224"/>
    </source>
</evidence>